<dbReference type="Proteomes" id="UP001295740">
    <property type="component" value="Unassembled WGS sequence"/>
</dbReference>
<evidence type="ECO:0000313" key="2">
    <source>
        <dbReference type="Proteomes" id="UP001295740"/>
    </source>
</evidence>
<organism evidence="1 2">
    <name type="scientific">Anthostomella pinea</name>
    <dbReference type="NCBI Taxonomy" id="933095"/>
    <lineage>
        <taxon>Eukaryota</taxon>
        <taxon>Fungi</taxon>
        <taxon>Dikarya</taxon>
        <taxon>Ascomycota</taxon>
        <taxon>Pezizomycotina</taxon>
        <taxon>Sordariomycetes</taxon>
        <taxon>Xylariomycetidae</taxon>
        <taxon>Xylariales</taxon>
        <taxon>Xylariaceae</taxon>
        <taxon>Anthostomella</taxon>
    </lineage>
</organism>
<accession>A0AAI8VKK9</accession>
<dbReference type="EMBL" id="CAUWAG010000010">
    <property type="protein sequence ID" value="CAJ2506649.1"/>
    <property type="molecule type" value="Genomic_DNA"/>
</dbReference>
<evidence type="ECO:0000313" key="1">
    <source>
        <dbReference type="EMBL" id="CAJ2506649.1"/>
    </source>
</evidence>
<protein>
    <submittedName>
        <fullName evidence="1">Uu.00g078350.m01.CDS01</fullName>
    </submittedName>
</protein>
<keyword evidence="2" id="KW-1185">Reference proteome</keyword>
<name>A0AAI8VKK9_9PEZI</name>
<comment type="caution">
    <text evidence="1">The sequence shown here is derived from an EMBL/GenBank/DDBJ whole genome shotgun (WGS) entry which is preliminary data.</text>
</comment>
<reference evidence="1" key="1">
    <citation type="submission" date="2023-10" db="EMBL/GenBank/DDBJ databases">
        <authorList>
            <person name="Hackl T."/>
        </authorList>
    </citation>
    <scope>NUCLEOTIDE SEQUENCE</scope>
</reference>
<sequence>MAIPTSRTYTDQSAGFLERFSLFENNKKPQPKSLLPEEHAEFCKHAKSVHFCKELLDTKDWETVIKTIEVPTMIDFLLHICESDSVKA</sequence>
<proteinExistence type="predicted"/>
<dbReference type="AlphaFoldDB" id="A0AAI8VKK9"/>
<gene>
    <name evidence="1" type="ORF">KHLLAP_LOCUS7117</name>
</gene>